<accession>A0A8D5UDK2</accession>
<dbReference type="PROSITE" id="PS00857">
    <property type="entry name" value="PREPHENATE_DEHYDR_1"/>
    <property type="match status" value="1"/>
</dbReference>
<dbReference type="PROSITE" id="PS00858">
    <property type="entry name" value="PREPHENATE_DEHYDR_2"/>
    <property type="match status" value="1"/>
</dbReference>
<dbReference type="GO" id="GO:0005737">
    <property type="term" value="C:cytoplasm"/>
    <property type="evidence" value="ECO:0007669"/>
    <property type="project" value="TreeGrafter"/>
</dbReference>
<keyword evidence="5 10" id="KW-0057">Aromatic amino acid biosynthesis</keyword>
<dbReference type="EMBL" id="AP024601">
    <property type="protein sequence ID" value="BCU81282.1"/>
    <property type="molecule type" value="Genomic_DNA"/>
</dbReference>
<dbReference type="PROSITE" id="PS51171">
    <property type="entry name" value="PREPHENATE_DEHYDR_3"/>
    <property type="match status" value="1"/>
</dbReference>
<dbReference type="FunFam" id="3.40.190.10:FF:000064">
    <property type="entry name" value="Prephenate dehydratase"/>
    <property type="match status" value="1"/>
</dbReference>
<dbReference type="Gene3D" id="3.30.70.260">
    <property type="match status" value="1"/>
</dbReference>
<evidence type="ECO:0000256" key="2">
    <source>
        <dbReference type="ARBA" id="ARBA00013147"/>
    </source>
</evidence>
<comment type="pathway">
    <text evidence="1 10">Amino-acid biosynthesis; L-phenylalanine biosynthesis; phenylpyruvate from prephenate: step 1/1.</text>
</comment>
<keyword evidence="6 10" id="KW-0584">Phenylalanine biosynthesis</keyword>
<dbReference type="InterPro" id="IPR002912">
    <property type="entry name" value="ACT_dom"/>
</dbReference>
<evidence type="ECO:0000256" key="9">
    <source>
        <dbReference type="PIRSR" id="PIRSR001500-2"/>
    </source>
</evidence>
<dbReference type="PANTHER" id="PTHR21022">
    <property type="entry name" value="PREPHENATE DEHYDRATASE P PROTEIN"/>
    <property type="match status" value="1"/>
</dbReference>
<evidence type="ECO:0000256" key="8">
    <source>
        <dbReference type="ARBA" id="ARBA00047848"/>
    </source>
</evidence>
<name>A0A8D5UDK2_9BACL</name>
<evidence type="ECO:0000313" key="13">
    <source>
        <dbReference type="EMBL" id="BCU81282.1"/>
    </source>
</evidence>
<dbReference type="Proteomes" id="UP000677436">
    <property type="component" value="Chromosome"/>
</dbReference>
<evidence type="ECO:0000259" key="11">
    <source>
        <dbReference type="PROSITE" id="PS51171"/>
    </source>
</evidence>
<protein>
    <recommendedName>
        <fullName evidence="3 10">Prephenate dehydratase</fullName>
        <shortName evidence="10">PDT</shortName>
        <ecNumber evidence="2 10">4.2.1.51</ecNumber>
    </recommendedName>
</protein>
<dbReference type="SUPFAM" id="SSF55021">
    <property type="entry name" value="ACT-like"/>
    <property type="match status" value="1"/>
</dbReference>
<dbReference type="Pfam" id="PF00800">
    <property type="entry name" value="PDT"/>
    <property type="match status" value="1"/>
</dbReference>
<sequence length="292" mass="32387">MKPTVGYLGPEGTFTHEAACQMFSDQAVHMMPYPTIPDVLSAVDRGECTHGVIPVENAIEGAVNLTLDWLIHQVDVPIVGELVHPITQCLLVHPAQIDGPKEAWSRIISHPQAVAQCQLHLRHHYPQAQVEFANSTAEAAEKVSRHPDEAWIAIGTRQAAKRYGLHILAADVQDFQNNYTRFIAVGAPLPERRIPPGQWKTSLCVTLASDFPGALHQVLATFAWRKINLTKIESRPTKTGLGNYYFIIDAEMEREHVLLKGAIAEIEAFGCQVRVLGSYPCYRSQSVQSLSR</sequence>
<keyword evidence="14" id="KW-1185">Reference proteome</keyword>
<dbReference type="InterPro" id="IPR045865">
    <property type="entry name" value="ACT-like_dom_sf"/>
</dbReference>
<feature type="domain" description="ACT" evidence="12">
    <location>
        <begin position="203"/>
        <end position="280"/>
    </location>
</feature>
<dbReference type="FunFam" id="3.30.70.260:FF:000012">
    <property type="entry name" value="Prephenate dehydratase"/>
    <property type="match status" value="1"/>
</dbReference>
<evidence type="ECO:0000256" key="7">
    <source>
        <dbReference type="ARBA" id="ARBA00023239"/>
    </source>
</evidence>
<dbReference type="Pfam" id="PF01842">
    <property type="entry name" value="ACT"/>
    <property type="match status" value="1"/>
</dbReference>
<comment type="catalytic activity">
    <reaction evidence="8 10">
        <text>prephenate + H(+) = 3-phenylpyruvate + CO2 + H2O</text>
        <dbReference type="Rhea" id="RHEA:21648"/>
        <dbReference type="ChEBI" id="CHEBI:15377"/>
        <dbReference type="ChEBI" id="CHEBI:15378"/>
        <dbReference type="ChEBI" id="CHEBI:16526"/>
        <dbReference type="ChEBI" id="CHEBI:18005"/>
        <dbReference type="ChEBI" id="CHEBI:29934"/>
        <dbReference type="EC" id="4.2.1.51"/>
    </reaction>
</comment>
<evidence type="ECO:0000256" key="4">
    <source>
        <dbReference type="ARBA" id="ARBA00022605"/>
    </source>
</evidence>
<feature type="domain" description="Prephenate dehydratase" evidence="11">
    <location>
        <begin position="4"/>
        <end position="187"/>
    </location>
</feature>
<dbReference type="GO" id="GO:0009094">
    <property type="term" value="P:L-phenylalanine biosynthetic process"/>
    <property type="evidence" value="ECO:0007669"/>
    <property type="project" value="UniProtKB-UniPathway"/>
</dbReference>
<organism evidence="13 14">
    <name type="scientific">Polycladomyces abyssicola</name>
    <dbReference type="NCBI Taxonomy" id="1125966"/>
    <lineage>
        <taxon>Bacteria</taxon>
        <taxon>Bacillati</taxon>
        <taxon>Bacillota</taxon>
        <taxon>Bacilli</taxon>
        <taxon>Bacillales</taxon>
        <taxon>Thermoactinomycetaceae</taxon>
        <taxon>Polycladomyces</taxon>
    </lineage>
</organism>
<keyword evidence="4 10" id="KW-0028">Amino-acid biosynthesis</keyword>
<dbReference type="EC" id="4.2.1.51" evidence="2 10"/>
<feature type="site" description="Essential for prephenate dehydratase activity" evidence="9">
    <location>
        <position position="180"/>
    </location>
</feature>
<evidence type="ECO:0000313" key="14">
    <source>
        <dbReference type="Proteomes" id="UP000677436"/>
    </source>
</evidence>
<dbReference type="NCBIfam" id="NF008865">
    <property type="entry name" value="PRK11898.1"/>
    <property type="match status" value="1"/>
</dbReference>
<dbReference type="CDD" id="cd04905">
    <property type="entry name" value="ACT_CM-PDT"/>
    <property type="match status" value="1"/>
</dbReference>
<dbReference type="PROSITE" id="PS51671">
    <property type="entry name" value="ACT"/>
    <property type="match status" value="1"/>
</dbReference>
<dbReference type="InterPro" id="IPR001086">
    <property type="entry name" value="Preph_deHydtase"/>
</dbReference>
<reference evidence="13" key="2">
    <citation type="journal article" date="2021" name="Microbiol. Resour. Announc.">
        <title>Complete Genome Sequence of Polycladomyces abyssicola JIR-001T, Isolated from Hemipelagic Sediment in Deep Seawater.</title>
        <authorList>
            <person name="Tsubouchi T."/>
            <person name="Kaneko Y."/>
        </authorList>
    </citation>
    <scope>NUCLEOTIDE SEQUENCE</scope>
    <source>
        <strain evidence="13">JIR-001</strain>
    </source>
</reference>
<dbReference type="CDD" id="cd13633">
    <property type="entry name" value="PBP2_Sa-PDT_like"/>
    <property type="match status" value="1"/>
</dbReference>
<dbReference type="UniPathway" id="UPA00121">
    <property type="reaction ID" value="UER00345"/>
</dbReference>
<dbReference type="GO" id="GO:0004664">
    <property type="term" value="F:prephenate dehydratase activity"/>
    <property type="evidence" value="ECO:0007669"/>
    <property type="project" value="UniProtKB-UniRule"/>
</dbReference>
<dbReference type="SUPFAM" id="SSF53850">
    <property type="entry name" value="Periplasmic binding protein-like II"/>
    <property type="match status" value="1"/>
</dbReference>
<dbReference type="Gene3D" id="3.40.190.10">
    <property type="entry name" value="Periplasmic binding protein-like II"/>
    <property type="match status" value="2"/>
</dbReference>
<evidence type="ECO:0000256" key="10">
    <source>
        <dbReference type="RuleBase" id="RU361254"/>
    </source>
</evidence>
<proteinExistence type="predicted"/>
<dbReference type="PANTHER" id="PTHR21022:SF19">
    <property type="entry name" value="PREPHENATE DEHYDRATASE-RELATED"/>
    <property type="match status" value="1"/>
</dbReference>
<dbReference type="InterPro" id="IPR018528">
    <property type="entry name" value="Preph_deHydtase_CS"/>
</dbReference>
<evidence type="ECO:0000256" key="6">
    <source>
        <dbReference type="ARBA" id="ARBA00023222"/>
    </source>
</evidence>
<dbReference type="AlphaFoldDB" id="A0A8D5UDK2"/>
<gene>
    <name evidence="10 13" type="primary">pheA</name>
    <name evidence="13" type="ORF">JIR001_10650</name>
</gene>
<keyword evidence="7 10" id="KW-0456">Lyase</keyword>
<dbReference type="KEGG" id="pabs:JIR001_10650"/>
<dbReference type="RefSeq" id="WP_212774541.1">
    <property type="nucleotide sequence ID" value="NZ_AP024601.1"/>
</dbReference>
<evidence type="ECO:0000256" key="1">
    <source>
        <dbReference type="ARBA" id="ARBA00004741"/>
    </source>
</evidence>
<evidence type="ECO:0000256" key="5">
    <source>
        <dbReference type="ARBA" id="ARBA00023141"/>
    </source>
</evidence>
<evidence type="ECO:0000256" key="3">
    <source>
        <dbReference type="ARBA" id="ARBA00021872"/>
    </source>
</evidence>
<dbReference type="PIRSF" id="PIRSF001500">
    <property type="entry name" value="Chor_mut_pdt_Ppr"/>
    <property type="match status" value="1"/>
</dbReference>
<evidence type="ECO:0000259" key="12">
    <source>
        <dbReference type="PROSITE" id="PS51671"/>
    </source>
</evidence>
<dbReference type="InterPro" id="IPR008242">
    <property type="entry name" value="Chor_mutase/pphenate_deHydtase"/>
</dbReference>
<reference evidence="13" key="1">
    <citation type="journal article" date="2013" name="Int. J. Syst. Evol. Microbiol.">
        <title>Polycladomyces abyssicola gen. nov., sp. nov., a thermophilic filamentous bacterium isolated from hemipelagic sediment.</title>
        <authorList>
            <person name="Tsubouchi T."/>
            <person name="Shimane Y."/>
            <person name="Mori K."/>
            <person name="Usui K."/>
            <person name="Hiraki T."/>
            <person name="Tame A."/>
            <person name="Uematsu K."/>
            <person name="Maruyama T."/>
            <person name="Hatada Y."/>
        </authorList>
    </citation>
    <scope>NUCLEOTIDE SEQUENCE</scope>
    <source>
        <strain evidence="13">JIR-001</strain>
    </source>
</reference>